<comment type="catalytic activity">
    <reaction evidence="14">
        <text>a di-trans,poly-cis-dolichyl beta-D-mannosyl phosphate + L-threonyl-[protein] = 3-O-(alpha-D-mannosyl)-L-threonyl-[protein] + a di-trans,poly-cis-dolichyl phosphate + H(+)</text>
        <dbReference type="Rhea" id="RHEA:53396"/>
        <dbReference type="Rhea" id="RHEA-COMP:11060"/>
        <dbReference type="Rhea" id="RHEA-COMP:13547"/>
        <dbReference type="Rhea" id="RHEA-COMP:19498"/>
        <dbReference type="Rhea" id="RHEA-COMP:19501"/>
        <dbReference type="ChEBI" id="CHEBI:15378"/>
        <dbReference type="ChEBI" id="CHEBI:30013"/>
        <dbReference type="ChEBI" id="CHEBI:57683"/>
        <dbReference type="ChEBI" id="CHEBI:58211"/>
        <dbReference type="ChEBI" id="CHEBI:137323"/>
        <dbReference type="EC" id="2.4.1.109"/>
    </reaction>
</comment>
<feature type="transmembrane region" description="Helical" evidence="18">
    <location>
        <begin position="159"/>
        <end position="177"/>
    </location>
</feature>
<dbReference type="SMART" id="SM00028">
    <property type="entry name" value="TPR"/>
    <property type="match status" value="3"/>
</dbReference>
<evidence type="ECO:0000256" key="16">
    <source>
        <dbReference type="PROSITE-ProRule" id="PRU00339"/>
    </source>
</evidence>
<feature type="domain" description="DUF1736" evidence="19">
    <location>
        <begin position="317"/>
        <end position="389"/>
    </location>
</feature>
<evidence type="ECO:0000256" key="14">
    <source>
        <dbReference type="ARBA" id="ARBA00045085"/>
    </source>
</evidence>
<name>A0A5E4NBW7_9HEMI</name>
<dbReference type="SUPFAM" id="SSF48452">
    <property type="entry name" value="TPR-like"/>
    <property type="match status" value="1"/>
</dbReference>
<comment type="similarity">
    <text evidence="5">Belongs to the TMTC family.</text>
</comment>
<evidence type="ECO:0000256" key="4">
    <source>
        <dbReference type="ARBA" id="ARBA00004922"/>
    </source>
</evidence>
<dbReference type="Proteomes" id="UP000325440">
    <property type="component" value="Unassembled WGS sequence"/>
</dbReference>
<evidence type="ECO:0000256" key="11">
    <source>
        <dbReference type="ARBA" id="ARBA00022824"/>
    </source>
</evidence>
<evidence type="ECO:0000313" key="21">
    <source>
        <dbReference type="Proteomes" id="UP000325440"/>
    </source>
</evidence>
<keyword evidence="12 18" id="KW-1133">Transmembrane helix</keyword>
<dbReference type="Pfam" id="PF13414">
    <property type="entry name" value="TPR_11"/>
    <property type="match status" value="1"/>
</dbReference>
<organism evidence="20 21">
    <name type="scientific">Cinara cedri</name>
    <dbReference type="NCBI Taxonomy" id="506608"/>
    <lineage>
        <taxon>Eukaryota</taxon>
        <taxon>Metazoa</taxon>
        <taxon>Ecdysozoa</taxon>
        <taxon>Arthropoda</taxon>
        <taxon>Hexapoda</taxon>
        <taxon>Insecta</taxon>
        <taxon>Pterygota</taxon>
        <taxon>Neoptera</taxon>
        <taxon>Paraneoptera</taxon>
        <taxon>Hemiptera</taxon>
        <taxon>Sternorrhyncha</taxon>
        <taxon>Aphidomorpha</taxon>
        <taxon>Aphidoidea</taxon>
        <taxon>Aphididae</taxon>
        <taxon>Lachninae</taxon>
        <taxon>Cinara</taxon>
    </lineage>
</organism>
<evidence type="ECO:0000256" key="10">
    <source>
        <dbReference type="ARBA" id="ARBA00022803"/>
    </source>
</evidence>
<evidence type="ECO:0000256" key="8">
    <source>
        <dbReference type="ARBA" id="ARBA00022692"/>
    </source>
</evidence>
<feature type="transmembrane region" description="Helical" evidence="18">
    <location>
        <begin position="339"/>
        <end position="359"/>
    </location>
</feature>
<evidence type="ECO:0000256" key="9">
    <source>
        <dbReference type="ARBA" id="ARBA00022737"/>
    </source>
</evidence>
<evidence type="ECO:0000256" key="3">
    <source>
        <dbReference type="ARBA" id="ARBA00004240"/>
    </source>
</evidence>
<feature type="transmembrane region" description="Helical" evidence="18">
    <location>
        <begin position="409"/>
        <end position="431"/>
    </location>
</feature>
<feature type="transmembrane region" description="Helical" evidence="18">
    <location>
        <begin position="242"/>
        <end position="268"/>
    </location>
</feature>
<keyword evidence="9" id="KW-0677">Repeat</keyword>
<keyword evidence="10 16" id="KW-0802">TPR repeat</keyword>
<keyword evidence="8 18" id="KW-0812">Transmembrane</keyword>
<evidence type="ECO:0000256" key="1">
    <source>
        <dbReference type="ARBA" id="ARBA00003582"/>
    </source>
</evidence>
<keyword evidence="21" id="KW-1185">Reference proteome</keyword>
<dbReference type="GO" id="GO:0016020">
    <property type="term" value="C:membrane"/>
    <property type="evidence" value="ECO:0007669"/>
    <property type="project" value="UniProtKB-SubCell"/>
</dbReference>
<dbReference type="AlphaFoldDB" id="A0A5E4NBW7"/>
<evidence type="ECO:0000256" key="17">
    <source>
        <dbReference type="SAM" id="MobiDB-lite"/>
    </source>
</evidence>
<evidence type="ECO:0000256" key="5">
    <source>
        <dbReference type="ARBA" id="ARBA00007882"/>
    </source>
</evidence>
<evidence type="ECO:0000256" key="13">
    <source>
        <dbReference type="ARBA" id="ARBA00023136"/>
    </source>
</evidence>
<evidence type="ECO:0000313" key="20">
    <source>
        <dbReference type="EMBL" id="VVC40633.1"/>
    </source>
</evidence>
<dbReference type="PROSITE" id="PS50005">
    <property type="entry name" value="TPR"/>
    <property type="match status" value="2"/>
</dbReference>
<dbReference type="GO" id="GO:0004169">
    <property type="term" value="F:dolichyl-phosphate-mannose-protein mannosyltransferase activity"/>
    <property type="evidence" value="ECO:0007669"/>
    <property type="project" value="UniProtKB-EC"/>
</dbReference>
<proteinExistence type="inferred from homology"/>
<dbReference type="Gene3D" id="1.25.40.10">
    <property type="entry name" value="Tetratricopeptide repeat domain"/>
    <property type="match status" value="1"/>
</dbReference>
<feature type="repeat" description="TPR" evidence="16">
    <location>
        <begin position="510"/>
        <end position="543"/>
    </location>
</feature>
<gene>
    <name evidence="20" type="ORF">CINCED_3A017171</name>
</gene>
<dbReference type="Pfam" id="PF08409">
    <property type="entry name" value="TMTC_DUF1736"/>
    <property type="match status" value="1"/>
</dbReference>
<dbReference type="GO" id="GO:0005783">
    <property type="term" value="C:endoplasmic reticulum"/>
    <property type="evidence" value="ECO:0007669"/>
    <property type="project" value="UniProtKB-SubCell"/>
</dbReference>
<evidence type="ECO:0000256" key="2">
    <source>
        <dbReference type="ARBA" id="ARBA00004141"/>
    </source>
</evidence>
<dbReference type="PANTHER" id="PTHR44809">
    <property type="match status" value="1"/>
</dbReference>
<dbReference type="InterPro" id="IPR052943">
    <property type="entry name" value="TMTC_O-mannosyl-trnsfr"/>
</dbReference>
<keyword evidence="7" id="KW-0808">Transferase</keyword>
<feature type="transmembrane region" description="Helical" evidence="18">
    <location>
        <begin position="73"/>
        <end position="92"/>
    </location>
</feature>
<evidence type="ECO:0000256" key="7">
    <source>
        <dbReference type="ARBA" id="ARBA00022679"/>
    </source>
</evidence>
<reference evidence="20 21" key="1">
    <citation type="submission" date="2019-08" db="EMBL/GenBank/DDBJ databases">
        <authorList>
            <person name="Alioto T."/>
            <person name="Alioto T."/>
            <person name="Gomez Garrido J."/>
        </authorList>
    </citation>
    <scope>NUCLEOTIDE SEQUENCE [LARGE SCALE GENOMIC DNA]</scope>
</reference>
<evidence type="ECO:0000259" key="19">
    <source>
        <dbReference type="Pfam" id="PF08409"/>
    </source>
</evidence>
<feature type="region of interest" description="Disordered" evidence="17">
    <location>
        <begin position="1"/>
        <end position="66"/>
    </location>
</feature>
<evidence type="ECO:0000256" key="18">
    <source>
        <dbReference type="SAM" id="Phobius"/>
    </source>
</evidence>
<feature type="compositionally biased region" description="Gly residues" evidence="17">
    <location>
        <begin position="50"/>
        <end position="59"/>
    </location>
</feature>
<dbReference type="EMBL" id="CABPRJ010001906">
    <property type="protein sequence ID" value="VVC40633.1"/>
    <property type="molecule type" value="Genomic_DNA"/>
</dbReference>
<feature type="transmembrane region" description="Helical" evidence="18">
    <location>
        <begin position="297"/>
        <end position="314"/>
    </location>
</feature>
<dbReference type="InterPro" id="IPR013618">
    <property type="entry name" value="TMTC_DUF1736"/>
</dbReference>
<dbReference type="InterPro" id="IPR019734">
    <property type="entry name" value="TPR_rpt"/>
</dbReference>
<feature type="compositionally biased region" description="Basic residues" evidence="17">
    <location>
        <begin position="1"/>
        <end position="11"/>
    </location>
</feature>
<dbReference type="OrthoDB" id="418153at2759"/>
<protein>
    <recommendedName>
        <fullName evidence="6">dolichyl-phosphate-mannose--protein mannosyltransferase</fullName>
        <ecNumber evidence="6">2.4.1.109</ecNumber>
    </recommendedName>
</protein>
<dbReference type="InterPro" id="IPR011990">
    <property type="entry name" value="TPR-like_helical_dom_sf"/>
</dbReference>
<comment type="catalytic activity">
    <reaction evidence="15">
        <text>a di-trans,poly-cis-dolichyl beta-D-mannosyl phosphate + L-seryl-[protein] = 3-O-(alpha-D-mannosyl)-L-seryl-[protein] + a di-trans,poly-cis-dolichyl phosphate + H(+)</text>
        <dbReference type="Rhea" id="RHEA:17377"/>
        <dbReference type="Rhea" id="RHEA-COMP:9863"/>
        <dbReference type="Rhea" id="RHEA-COMP:13546"/>
        <dbReference type="Rhea" id="RHEA-COMP:19498"/>
        <dbReference type="Rhea" id="RHEA-COMP:19501"/>
        <dbReference type="ChEBI" id="CHEBI:15378"/>
        <dbReference type="ChEBI" id="CHEBI:29999"/>
        <dbReference type="ChEBI" id="CHEBI:57683"/>
        <dbReference type="ChEBI" id="CHEBI:58211"/>
        <dbReference type="ChEBI" id="CHEBI:137321"/>
        <dbReference type="EC" id="2.4.1.109"/>
    </reaction>
</comment>
<feature type="transmembrane region" description="Helical" evidence="18">
    <location>
        <begin position="379"/>
        <end position="397"/>
    </location>
</feature>
<evidence type="ECO:0000256" key="6">
    <source>
        <dbReference type="ARBA" id="ARBA00012839"/>
    </source>
</evidence>
<dbReference type="UniPathway" id="UPA00378"/>
<feature type="compositionally biased region" description="Low complexity" evidence="17">
    <location>
        <begin position="12"/>
        <end position="49"/>
    </location>
</feature>
<evidence type="ECO:0000256" key="15">
    <source>
        <dbReference type="ARBA" id="ARBA00045102"/>
    </source>
</evidence>
<dbReference type="PANTHER" id="PTHR44809:SF1">
    <property type="entry name" value="PROTEIN O-MANNOSYL-TRANSFERASE TMTC1"/>
    <property type="match status" value="1"/>
</dbReference>
<keyword evidence="11" id="KW-0256">Endoplasmic reticulum</keyword>
<feature type="transmembrane region" description="Helical" evidence="18">
    <location>
        <begin position="465"/>
        <end position="487"/>
    </location>
</feature>
<comment type="pathway">
    <text evidence="4">Protein modification; protein glycosylation.</text>
</comment>
<dbReference type="EC" id="2.4.1.109" evidence="6"/>
<dbReference type="Pfam" id="PF13432">
    <property type="entry name" value="TPR_16"/>
    <property type="match status" value="1"/>
</dbReference>
<accession>A0A5E4NBW7</accession>
<comment type="subcellular location">
    <subcellularLocation>
        <location evidence="3">Endoplasmic reticulum</location>
    </subcellularLocation>
    <subcellularLocation>
        <location evidence="2">Membrane</location>
        <topology evidence="2">Multi-pass membrane protein</topology>
    </subcellularLocation>
</comment>
<keyword evidence="13 18" id="KW-0472">Membrane</keyword>
<feature type="repeat" description="TPR" evidence="16">
    <location>
        <begin position="575"/>
        <end position="608"/>
    </location>
</feature>
<evidence type="ECO:0000256" key="12">
    <source>
        <dbReference type="ARBA" id="ARBA00022989"/>
    </source>
</evidence>
<feature type="transmembrane region" description="Helical" evidence="18">
    <location>
        <begin position="437"/>
        <end position="453"/>
    </location>
</feature>
<comment type="function">
    <text evidence="1">Transfers mannosyl residues to the hydroxyl group of serine or threonine residues.</text>
</comment>
<sequence>MRGSPHYHHHNNNNNNNNGNGNGNNNHYHFNGQQPQQQQHHQQYHQYRGCGAGGTGAGGVHRRGRQKHGWPDAAAAVYVSVAAAVTVCYWNGLHGDFVHDDIPAVTMNADVLGTGPLARVATNDFWGTPMSDPNSHKSYRPLTTLTFRLNHYLFGLQPVWFHLVNVILHGVCSVLFARLCISVAGLQRKYGLLAGILFSVHPIHTEAVTGIVGRADVLACLFFLLSFLTYHDTRWKRKERVVLSCIFGALSMLAKETGLMVLLVNLAYDVYTSWGHIKKSLVEHRHNEEYNSFVRRAAKMLAATVALLTFRLYMLQGSLPRFTEPDNPAAFHDSSKVRFLSYSYVAAFNLWLMLCPSALSHDWQMNSLPLVTSLNDARNIGTCAVAAFLLCATCKILSDMDTQKHSPQVLAALLLVVPYIPASNLLVTVGFVVAERVLYIPSMGLILLCVYGLQTLLNYRKSPKWVIITTKFFVGLTLTIFVARTVLRNSDWLSRPTIIKAGLKTLPHNAKMHYNWANYQRDVGDTQTAVNHYREALRLWPSYASAHNNLGTLMERSRDAEHHFLAAIRYSPGHVNAHYNLGQVYRLMNRTKDAVTMLERCLMLNSGYTAAYLLLAKLHTGTQTGRLLKHVAAYQSKNPEHQARYARWLHDNRRAAEALIYYKRAMAVNMEHRESVLGLARVLRDRGQKSRVYRLITWWQSTRRRHSVPGGGRIVFAGDLYVKGWQLYKQGQTTAPLSSAGERTPRRRNSADDKISMCNGIQLSHVMIPGK</sequence>